<evidence type="ECO:0000256" key="6">
    <source>
        <dbReference type="RuleBase" id="RU361157"/>
    </source>
</evidence>
<keyword evidence="6" id="KW-0813">Transport</keyword>
<reference evidence="8 9" key="1">
    <citation type="submission" date="2020-08" db="EMBL/GenBank/DDBJ databases">
        <title>Sequencing the genomes of 1000 actinobacteria strains.</title>
        <authorList>
            <person name="Klenk H.-P."/>
        </authorList>
    </citation>
    <scope>NUCLEOTIDE SEQUENCE [LARGE SCALE GENOMIC DNA]</scope>
    <source>
        <strain evidence="8 9">DSM 102030</strain>
    </source>
</reference>
<dbReference type="PIRSF" id="PIRSF006648">
    <property type="entry name" value="DrrB"/>
    <property type="match status" value="1"/>
</dbReference>
<dbReference type="PANTHER" id="PTHR43229">
    <property type="entry name" value="NODULATION PROTEIN J"/>
    <property type="match status" value="1"/>
</dbReference>
<feature type="transmembrane region" description="Helical" evidence="6">
    <location>
        <begin position="135"/>
        <end position="155"/>
    </location>
</feature>
<evidence type="ECO:0000256" key="3">
    <source>
        <dbReference type="ARBA" id="ARBA00022989"/>
    </source>
</evidence>
<name>A0A7W7W3J9_9ACTN</name>
<dbReference type="EMBL" id="JACHJT010000001">
    <property type="protein sequence ID" value="MBB4932593.1"/>
    <property type="molecule type" value="Genomic_DNA"/>
</dbReference>
<comment type="subcellular location">
    <subcellularLocation>
        <location evidence="6">Cell membrane</location>
        <topology evidence="6">Multi-pass membrane protein</topology>
    </subcellularLocation>
    <subcellularLocation>
        <location evidence="1">Membrane</location>
        <topology evidence="1">Multi-pass membrane protein</topology>
    </subcellularLocation>
</comment>
<comment type="similarity">
    <text evidence="6">Belongs to the ABC-2 integral membrane protein family.</text>
</comment>
<evidence type="ECO:0000256" key="2">
    <source>
        <dbReference type="ARBA" id="ARBA00022692"/>
    </source>
</evidence>
<proteinExistence type="inferred from homology"/>
<feature type="domain" description="ABC transmembrane type-2" evidence="7">
    <location>
        <begin position="24"/>
        <end position="251"/>
    </location>
</feature>
<evidence type="ECO:0000313" key="9">
    <source>
        <dbReference type="Proteomes" id="UP000523007"/>
    </source>
</evidence>
<feature type="transmembrane region" description="Helical" evidence="6">
    <location>
        <begin position="23"/>
        <end position="44"/>
    </location>
</feature>
<dbReference type="InterPro" id="IPR013525">
    <property type="entry name" value="ABC2_TM"/>
</dbReference>
<feature type="transmembrane region" description="Helical" evidence="6">
    <location>
        <begin position="110"/>
        <end position="129"/>
    </location>
</feature>
<evidence type="ECO:0000313" key="8">
    <source>
        <dbReference type="EMBL" id="MBB4932593.1"/>
    </source>
</evidence>
<feature type="transmembrane region" description="Helical" evidence="6">
    <location>
        <begin position="167"/>
        <end position="188"/>
    </location>
</feature>
<keyword evidence="9" id="KW-1185">Reference proteome</keyword>
<evidence type="ECO:0000259" key="7">
    <source>
        <dbReference type="PROSITE" id="PS51012"/>
    </source>
</evidence>
<keyword evidence="3 6" id="KW-1133">Transmembrane helix</keyword>
<dbReference type="InterPro" id="IPR047817">
    <property type="entry name" value="ABC2_TM_bact-type"/>
</dbReference>
<keyword evidence="2 6" id="KW-0812">Transmembrane</keyword>
<dbReference type="PANTHER" id="PTHR43229:SF2">
    <property type="entry name" value="NODULATION PROTEIN J"/>
    <property type="match status" value="1"/>
</dbReference>
<sequence length="253" mass="26968">MNVLRDTWIIFVRQLRPAMRNPAAVLVFGMLQPVLYLALFAPLLSGMPGTMGEESWQWFVPGMLAMLGLFGTAFAGFGLLPEMRSGAHERLLATPVSRVALLLGRVLRDVAILLVQAAIVLAVVLVLPIDLRVSPLGVVAGLGVLIVLGIGLGTLSYRLALALKQEYLFAGALQTFLMPVILLSGILLPMDLAPGWLYTLSRMNPVSHVVEAERALFVGDFTDSAVPVGTAIAFAVAAVALVVGARAMRRVSA</sequence>
<protein>
    <recommendedName>
        <fullName evidence="6">Transport permease protein</fullName>
    </recommendedName>
</protein>
<dbReference type="PROSITE" id="PS51012">
    <property type="entry name" value="ABC_TM2"/>
    <property type="match status" value="1"/>
</dbReference>
<gene>
    <name evidence="8" type="ORF">F4561_003413</name>
</gene>
<keyword evidence="6" id="KW-1003">Cell membrane</keyword>
<organism evidence="8 9">
    <name type="scientific">Lipingzhangella halophila</name>
    <dbReference type="NCBI Taxonomy" id="1783352"/>
    <lineage>
        <taxon>Bacteria</taxon>
        <taxon>Bacillati</taxon>
        <taxon>Actinomycetota</taxon>
        <taxon>Actinomycetes</taxon>
        <taxon>Streptosporangiales</taxon>
        <taxon>Nocardiopsidaceae</taxon>
        <taxon>Lipingzhangella</taxon>
    </lineage>
</organism>
<feature type="transmembrane region" description="Helical" evidence="6">
    <location>
        <begin position="225"/>
        <end position="245"/>
    </location>
</feature>
<evidence type="ECO:0000256" key="1">
    <source>
        <dbReference type="ARBA" id="ARBA00004141"/>
    </source>
</evidence>
<accession>A0A7W7W3J9</accession>
<dbReference type="InterPro" id="IPR051784">
    <property type="entry name" value="Nod_factor_ABC_transporter"/>
</dbReference>
<dbReference type="InterPro" id="IPR000412">
    <property type="entry name" value="ABC_2_transport"/>
</dbReference>
<dbReference type="Proteomes" id="UP000523007">
    <property type="component" value="Unassembled WGS sequence"/>
</dbReference>
<dbReference type="GO" id="GO:0046677">
    <property type="term" value="P:response to antibiotic"/>
    <property type="evidence" value="ECO:0007669"/>
    <property type="project" value="UniProtKB-KW"/>
</dbReference>
<feature type="transmembrane region" description="Helical" evidence="6">
    <location>
        <begin position="56"/>
        <end position="80"/>
    </location>
</feature>
<evidence type="ECO:0000256" key="4">
    <source>
        <dbReference type="ARBA" id="ARBA00023136"/>
    </source>
</evidence>
<keyword evidence="5" id="KW-0046">Antibiotic resistance</keyword>
<keyword evidence="4 6" id="KW-0472">Membrane</keyword>
<dbReference type="GO" id="GO:0043190">
    <property type="term" value="C:ATP-binding cassette (ABC) transporter complex"/>
    <property type="evidence" value="ECO:0007669"/>
    <property type="project" value="InterPro"/>
</dbReference>
<dbReference type="GO" id="GO:0140359">
    <property type="term" value="F:ABC-type transporter activity"/>
    <property type="evidence" value="ECO:0007669"/>
    <property type="project" value="InterPro"/>
</dbReference>
<dbReference type="Pfam" id="PF01061">
    <property type="entry name" value="ABC2_membrane"/>
    <property type="match status" value="1"/>
</dbReference>
<dbReference type="PRINTS" id="PR00164">
    <property type="entry name" value="ABC2TRNSPORT"/>
</dbReference>
<evidence type="ECO:0000256" key="5">
    <source>
        <dbReference type="ARBA" id="ARBA00023251"/>
    </source>
</evidence>
<comment type="caution">
    <text evidence="8">The sequence shown here is derived from an EMBL/GenBank/DDBJ whole genome shotgun (WGS) entry which is preliminary data.</text>
</comment>
<dbReference type="AlphaFoldDB" id="A0A7W7W3J9"/>